<proteinExistence type="predicted"/>
<evidence type="ECO:0000313" key="2">
    <source>
        <dbReference type="Proteomes" id="UP000185146"/>
    </source>
</evidence>
<dbReference type="Proteomes" id="UP000185146">
    <property type="component" value="Chromosome"/>
</dbReference>
<protein>
    <submittedName>
        <fullName evidence="1">Uncharacterized protein</fullName>
    </submittedName>
</protein>
<evidence type="ECO:0000313" key="1">
    <source>
        <dbReference type="EMBL" id="APO81799.1"/>
    </source>
</evidence>
<accession>A0A1L5PNS2</accession>
<gene>
    <name evidence="1" type="ORF">BL240_10245</name>
</gene>
<sequence length="104" mass="11062">MTAGLKVYDPSGLALLDMTSSISQMVGYVDTGAANGSLSIPLAPAGKTLFYAITELSAQSKYLGKRPGVTLTVGASAATLSWQYSYPSGWGFYSLNCRIHYGYY</sequence>
<dbReference type="RefSeq" id="WP_075044707.1">
    <property type="nucleotide sequence ID" value="NZ_CP018743.1"/>
</dbReference>
<reference evidence="1 2" key="1">
    <citation type="submission" date="2016-12" db="EMBL/GenBank/DDBJ databases">
        <title>Draft Genome Sequence of Mercury Resistant Pseudomonas DRA525.</title>
        <authorList>
            <person name="Drace K.M."/>
        </authorList>
    </citation>
    <scope>NUCLEOTIDE SEQUENCE [LARGE SCALE GENOMIC DNA]</scope>
    <source>
        <strain evidence="1 2">DRA525</strain>
    </source>
</reference>
<dbReference type="EMBL" id="CP018743">
    <property type="protein sequence ID" value="APO81799.1"/>
    <property type="molecule type" value="Genomic_DNA"/>
</dbReference>
<organism evidence="1 2">
    <name type="scientific">Pseudomonas putida</name>
    <name type="common">Arthrobacter siderocapsulatus</name>
    <dbReference type="NCBI Taxonomy" id="303"/>
    <lineage>
        <taxon>Bacteria</taxon>
        <taxon>Pseudomonadati</taxon>
        <taxon>Pseudomonadota</taxon>
        <taxon>Gammaproteobacteria</taxon>
        <taxon>Pseudomonadales</taxon>
        <taxon>Pseudomonadaceae</taxon>
        <taxon>Pseudomonas</taxon>
    </lineage>
</organism>
<dbReference type="AlphaFoldDB" id="A0A1L5PNS2"/>
<name>A0A1L5PNS2_PSEPU</name>